<accession>A0A4Z1BLL2</accession>
<sequence>MVASRAGVYWLESDQVTGLNLIHALTGQDAEAAVAPAPLLNDLVGVRSNVNGYGGGALCVSPDTLYAVESTSQQILAIHPAAGTYDALTADSGACYGGLVWDEKGGRLLAVRESAGEQQLVCIERGQPRILHQGQDFYSAPAVSADGRQLAWVSWQLPDMPWVMSTLWLAEVSVDGSLVNARTIPTPEPACVQQPLFIDASVTVMSDHDGWWQPWQWSESGWRCLDPVSADGANAPWQLGESHHLALPGGGWLRVRFRQGIGELWWQGTADSEPARLAEAYVDFRCLRRCGDTLYCIARSTDRLDTVLQIQAGSGAVAAIAGGESAFGDIRLSVPEPFSLAPHPDESALISGFYYSPVTGAESNSQAESAQHPAPLVMIAHGGPTSMAYAAINPAIQFLCHQGLAVVEVNYRGSSGFGRSSRMALGGQWGVLDVQDMERVAAFLCSTGKAAEGRVAIQGRSAGGYTALMAMVTSDVFAAGVSQFGVSDPAGLRKLTHRFESGYLDWLLGPPDTPQASWQARSPLAQAHRIRRPMAFFQGGQDPVVVPEQTEAIARAIRENGQTPLVRLYPDEGHGFRKAGNQADMLRQLAVFYCKTLQ</sequence>
<dbReference type="Gene3D" id="3.40.50.1820">
    <property type="entry name" value="alpha/beta hydrolase"/>
    <property type="match status" value="1"/>
</dbReference>
<feature type="domain" description="Peptidase S9 prolyl oligopeptidase catalytic" evidence="1">
    <location>
        <begin position="396"/>
        <end position="597"/>
    </location>
</feature>
<keyword evidence="3" id="KW-1185">Reference proteome</keyword>
<dbReference type="OrthoDB" id="4269629at2"/>
<dbReference type="SUPFAM" id="SSF53474">
    <property type="entry name" value="alpha/beta-Hydrolases"/>
    <property type="match status" value="1"/>
</dbReference>
<evidence type="ECO:0000313" key="3">
    <source>
        <dbReference type="Proteomes" id="UP000298325"/>
    </source>
</evidence>
<reference evidence="2 3" key="1">
    <citation type="submission" date="2019-04" db="EMBL/GenBank/DDBJ databases">
        <authorList>
            <person name="Park S."/>
            <person name="Yoon J.-H."/>
        </authorList>
    </citation>
    <scope>NUCLEOTIDE SEQUENCE [LARGE SCALE GENOMIC DNA]</scope>
    <source>
        <strain evidence="2 3">HJM-18</strain>
    </source>
</reference>
<dbReference type="PANTHER" id="PTHR43056:SF5">
    <property type="entry name" value="PEPTIDASE S9 PROLYL OLIGOPEPTIDASE CATALYTIC DOMAIN-CONTAINING PROTEIN"/>
    <property type="match status" value="1"/>
</dbReference>
<dbReference type="EMBL" id="SRPF01000002">
    <property type="protein sequence ID" value="TGN40737.1"/>
    <property type="molecule type" value="Genomic_DNA"/>
</dbReference>
<dbReference type="Proteomes" id="UP000298325">
    <property type="component" value="Unassembled WGS sequence"/>
</dbReference>
<name>A0A4Z1BLL2_9GAMM</name>
<dbReference type="SUPFAM" id="SSF69304">
    <property type="entry name" value="Tricorn protease N-terminal domain"/>
    <property type="match status" value="1"/>
</dbReference>
<organism evidence="2 3">
    <name type="scientific">Marinobacter confluentis</name>
    <dbReference type="NCBI Taxonomy" id="1697557"/>
    <lineage>
        <taxon>Bacteria</taxon>
        <taxon>Pseudomonadati</taxon>
        <taxon>Pseudomonadota</taxon>
        <taxon>Gammaproteobacteria</taxon>
        <taxon>Pseudomonadales</taxon>
        <taxon>Marinobacteraceae</taxon>
        <taxon>Marinobacter</taxon>
    </lineage>
</organism>
<dbReference type="InterPro" id="IPR029058">
    <property type="entry name" value="AB_hydrolase_fold"/>
</dbReference>
<dbReference type="InterPro" id="IPR001375">
    <property type="entry name" value="Peptidase_S9_cat"/>
</dbReference>
<dbReference type="GO" id="GO:0006508">
    <property type="term" value="P:proteolysis"/>
    <property type="evidence" value="ECO:0007669"/>
    <property type="project" value="InterPro"/>
</dbReference>
<dbReference type="Pfam" id="PF00326">
    <property type="entry name" value="Peptidase_S9"/>
    <property type="match status" value="1"/>
</dbReference>
<evidence type="ECO:0000313" key="2">
    <source>
        <dbReference type="EMBL" id="TGN40737.1"/>
    </source>
</evidence>
<evidence type="ECO:0000259" key="1">
    <source>
        <dbReference type="Pfam" id="PF00326"/>
    </source>
</evidence>
<dbReference type="InterPro" id="IPR050585">
    <property type="entry name" value="Xaa-Pro_dipeptidyl-ppase/CocE"/>
</dbReference>
<dbReference type="GO" id="GO:0008236">
    <property type="term" value="F:serine-type peptidase activity"/>
    <property type="evidence" value="ECO:0007669"/>
    <property type="project" value="InterPro"/>
</dbReference>
<dbReference type="AlphaFoldDB" id="A0A4Z1BLL2"/>
<comment type="caution">
    <text evidence="2">The sequence shown here is derived from an EMBL/GenBank/DDBJ whole genome shotgun (WGS) entry which is preliminary data.</text>
</comment>
<proteinExistence type="predicted"/>
<protein>
    <submittedName>
        <fullName evidence="2">S9 family peptidase</fullName>
    </submittedName>
</protein>
<dbReference type="PANTHER" id="PTHR43056">
    <property type="entry name" value="PEPTIDASE S9 PROLYL OLIGOPEPTIDASE"/>
    <property type="match status" value="1"/>
</dbReference>
<gene>
    <name evidence="2" type="ORF">E5Q11_09990</name>
</gene>